<protein>
    <recommendedName>
        <fullName evidence="3">LysM domain-containing protein</fullName>
    </recommendedName>
</protein>
<dbReference type="PANTHER" id="PTHR47700">
    <property type="entry name" value="V CHITINASE, PUTATIVE (AFU_ORTHOLOGUE AFUA_6G13720)-RELATED"/>
    <property type="match status" value="1"/>
</dbReference>
<evidence type="ECO:0000313" key="4">
    <source>
        <dbReference type="EMBL" id="OKO97981.1"/>
    </source>
</evidence>
<evidence type="ECO:0000313" key="5">
    <source>
        <dbReference type="Proteomes" id="UP000186955"/>
    </source>
</evidence>
<organism evidence="4 5">
    <name type="scientific">Penicillium subrubescens</name>
    <dbReference type="NCBI Taxonomy" id="1316194"/>
    <lineage>
        <taxon>Eukaryota</taxon>
        <taxon>Fungi</taxon>
        <taxon>Dikarya</taxon>
        <taxon>Ascomycota</taxon>
        <taxon>Pezizomycotina</taxon>
        <taxon>Eurotiomycetes</taxon>
        <taxon>Eurotiomycetidae</taxon>
        <taxon>Eurotiales</taxon>
        <taxon>Aspergillaceae</taxon>
        <taxon>Penicillium</taxon>
    </lineage>
</organism>
<dbReference type="InterPro" id="IPR018392">
    <property type="entry name" value="LysM"/>
</dbReference>
<comment type="caution">
    <text evidence="4">The sequence shown here is derived from an EMBL/GenBank/DDBJ whole genome shotgun (WGS) entry which is preliminary data.</text>
</comment>
<dbReference type="GO" id="GO:0008061">
    <property type="term" value="F:chitin binding"/>
    <property type="evidence" value="ECO:0007669"/>
    <property type="project" value="UniProtKB-KW"/>
</dbReference>
<dbReference type="PROSITE" id="PS51782">
    <property type="entry name" value="LYSM"/>
    <property type="match status" value="2"/>
</dbReference>
<evidence type="ECO:0000256" key="2">
    <source>
        <dbReference type="ARBA" id="ARBA00023026"/>
    </source>
</evidence>
<dbReference type="STRING" id="1316194.A0A1Q5TCQ0"/>
<gene>
    <name evidence="4" type="ORF">PENSUB_9561</name>
</gene>
<dbReference type="SUPFAM" id="SSF54106">
    <property type="entry name" value="LysM domain"/>
    <property type="match status" value="2"/>
</dbReference>
<dbReference type="CDD" id="cd00118">
    <property type="entry name" value="LysM"/>
    <property type="match status" value="1"/>
</dbReference>
<name>A0A1Q5TCQ0_9EURO</name>
<sequence>MAIQYCGTTSNYPVGVAISTADDLPAVQGLVKTWSLSGCITGFYSSEKISSSLEFFIHTDGSAFLDRRSLRRRSDCTTVQVVSGDTCTTLVSECGITATEFYDYNTASDLCSTLAVGQYVCCSAGNLPDYSPQPYSNGTCYTYLVQSGDSCSALAAAYSITIDEIDSFNNHT</sequence>
<feature type="domain" description="LysM" evidence="3">
    <location>
        <begin position="141"/>
        <end position="172"/>
    </location>
</feature>
<evidence type="ECO:0000256" key="1">
    <source>
        <dbReference type="ARBA" id="ARBA00022669"/>
    </source>
</evidence>
<dbReference type="InterPro" id="IPR036779">
    <property type="entry name" value="LysM_dom_sf"/>
</dbReference>
<keyword evidence="2" id="KW-0843">Virulence</keyword>
<dbReference type="AlphaFoldDB" id="A0A1Q5TCQ0"/>
<dbReference type="EMBL" id="MNBE01000682">
    <property type="protein sequence ID" value="OKO97981.1"/>
    <property type="molecule type" value="Genomic_DNA"/>
</dbReference>
<dbReference type="PANTHER" id="PTHR47700:SF2">
    <property type="entry name" value="CHITINASE"/>
    <property type="match status" value="1"/>
</dbReference>
<proteinExistence type="predicted"/>
<accession>A0A1Q5TCQ0</accession>
<dbReference type="Proteomes" id="UP000186955">
    <property type="component" value="Unassembled WGS sequence"/>
</dbReference>
<dbReference type="Gene3D" id="3.10.350.10">
    <property type="entry name" value="LysM domain"/>
    <property type="match status" value="2"/>
</dbReference>
<keyword evidence="1" id="KW-0147">Chitin-binding</keyword>
<reference evidence="4 5" key="1">
    <citation type="submission" date="2016-10" db="EMBL/GenBank/DDBJ databases">
        <title>Genome sequence of the ascomycete fungus Penicillium subrubescens.</title>
        <authorList>
            <person name="De Vries R.P."/>
            <person name="Peng M."/>
            <person name="Dilokpimol A."/>
            <person name="Hilden K."/>
            <person name="Makela M.R."/>
            <person name="Grigoriev I."/>
            <person name="Riley R."/>
            <person name="Granchi Z."/>
        </authorList>
    </citation>
    <scope>NUCLEOTIDE SEQUENCE [LARGE SCALE GENOMIC DNA]</scope>
    <source>
        <strain evidence="4 5">CBS 132785</strain>
    </source>
</reference>
<evidence type="ECO:0000259" key="3">
    <source>
        <dbReference type="PROSITE" id="PS51782"/>
    </source>
</evidence>
<dbReference type="Pfam" id="PF01476">
    <property type="entry name" value="LysM"/>
    <property type="match status" value="2"/>
</dbReference>
<keyword evidence="5" id="KW-1185">Reference proteome</keyword>
<dbReference type="InterPro" id="IPR053214">
    <property type="entry name" value="LysM12-like"/>
</dbReference>
<feature type="domain" description="LysM" evidence="3">
    <location>
        <begin position="77"/>
        <end position="122"/>
    </location>
</feature>